<keyword evidence="3" id="KW-1185">Reference proteome</keyword>
<dbReference type="Proteomes" id="UP000018144">
    <property type="component" value="Unassembled WGS sequence"/>
</dbReference>
<proteinExistence type="predicted"/>
<feature type="chain" id="PRO_5004651492" evidence="1">
    <location>
        <begin position="21"/>
        <end position="120"/>
    </location>
</feature>
<protein>
    <submittedName>
        <fullName evidence="2">Uncharacterized protein</fullName>
    </submittedName>
</protein>
<gene>
    <name evidence="2" type="ORF">PCON_12255</name>
</gene>
<dbReference type="EMBL" id="HF935723">
    <property type="protein sequence ID" value="CCX12661.1"/>
    <property type="molecule type" value="Genomic_DNA"/>
</dbReference>
<accession>U4LJK2</accession>
<keyword evidence="1" id="KW-0732">Signal</keyword>
<reference evidence="2 3" key="1">
    <citation type="journal article" date="2013" name="PLoS Genet.">
        <title>The genome and development-dependent transcriptomes of Pyronema confluens: a window into fungal evolution.</title>
        <authorList>
            <person name="Traeger S."/>
            <person name="Altegoer F."/>
            <person name="Freitag M."/>
            <person name="Gabaldon T."/>
            <person name="Kempken F."/>
            <person name="Kumar A."/>
            <person name="Marcet-Houben M."/>
            <person name="Poggeler S."/>
            <person name="Stajich J.E."/>
            <person name="Nowrousian M."/>
        </authorList>
    </citation>
    <scope>NUCLEOTIDE SEQUENCE [LARGE SCALE GENOMIC DNA]</scope>
    <source>
        <strain evidence="3">CBS 100304</strain>
        <tissue evidence="2">Vegetative mycelium</tissue>
    </source>
</reference>
<name>U4LJK2_PYROM</name>
<dbReference type="AlphaFoldDB" id="U4LJK2"/>
<feature type="signal peptide" evidence="1">
    <location>
        <begin position="1"/>
        <end position="20"/>
    </location>
</feature>
<evidence type="ECO:0000256" key="1">
    <source>
        <dbReference type="SAM" id="SignalP"/>
    </source>
</evidence>
<evidence type="ECO:0000313" key="3">
    <source>
        <dbReference type="Proteomes" id="UP000018144"/>
    </source>
</evidence>
<organism evidence="2 3">
    <name type="scientific">Pyronema omphalodes (strain CBS 100304)</name>
    <name type="common">Pyronema confluens</name>
    <dbReference type="NCBI Taxonomy" id="1076935"/>
    <lineage>
        <taxon>Eukaryota</taxon>
        <taxon>Fungi</taxon>
        <taxon>Dikarya</taxon>
        <taxon>Ascomycota</taxon>
        <taxon>Pezizomycotina</taxon>
        <taxon>Pezizomycetes</taxon>
        <taxon>Pezizales</taxon>
        <taxon>Pyronemataceae</taxon>
        <taxon>Pyronema</taxon>
    </lineage>
</organism>
<sequence>MQFSRVILLAVFASIYIASAIPEGAKHVDHAISPVKEVDIKPIPAGKDLAVKFDSLESQEAFEELDDITVEGWGLPQRTGCYWTQCGTGNCKNSYYIYSWRACGWGRIEKTFKMSWCCGN</sequence>
<evidence type="ECO:0000313" key="2">
    <source>
        <dbReference type="EMBL" id="CCX12661.1"/>
    </source>
</evidence>